<gene>
    <name evidence="2" type="ORF">J3495_16655</name>
</gene>
<protein>
    <submittedName>
        <fullName evidence="2">Bacteriocin fulvocin C-related protein</fullName>
    </submittedName>
</protein>
<dbReference type="RefSeq" id="WP_210667727.1">
    <property type="nucleotide sequence ID" value="NZ_JAGFBV010000032.1"/>
</dbReference>
<keyword evidence="3" id="KW-1185">Reference proteome</keyword>
<dbReference type="AlphaFoldDB" id="A0A941B033"/>
<dbReference type="Proteomes" id="UP000675047">
    <property type="component" value="Unassembled WGS sequence"/>
</dbReference>
<evidence type="ECO:0000256" key="1">
    <source>
        <dbReference type="SAM" id="Phobius"/>
    </source>
</evidence>
<comment type="caution">
    <text evidence="2">The sequence shown here is derived from an EMBL/GenBank/DDBJ whole genome shotgun (WGS) entry which is preliminary data.</text>
</comment>
<evidence type="ECO:0000313" key="3">
    <source>
        <dbReference type="Proteomes" id="UP000675047"/>
    </source>
</evidence>
<reference evidence="2 3" key="1">
    <citation type="submission" date="2021-03" db="EMBL/GenBank/DDBJ databases">
        <title>Flavobacterium Flabelliformis Sp. Nov. And Flavobacterium Geliluteum Sp. Nov., Two Novel Multidrug Resistant Psychrophilic Species Isolated From Antarctica.</title>
        <authorList>
            <person name="Kralova S."/>
            <person name="Busse H.J."/>
            <person name="Bezdicek M."/>
            <person name="Nykrynova M."/>
            <person name="Kroupova E."/>
            <person name="Krsek D."/>
            <person name="Sedlacek I."/>
        </authorList>
    </citation>
    <scope>NUCLEOTIDE SEQUENCE [LARGE SCALE GENOMIC DNA]</scope>
    <source>
        <strain evidence="2 3">P7388</strain>
    </source>
</reference>
<organism evidence="2 3">
    <name type="scientific">Flavobacterium geliluteum</name>
    <dbReference type="NCBI Taxonomy" id="2816120"/>
    <lineage>
        <taxon>Bacteria</taxon>
        <taxon>Pseudomonadati</taxon>
        <taxon>Bacteroidota</taxon>
        <taxon>Flavobacteriia</taxon>
        <taxon>Flavobacteriales</taxon>
        <taxon>Flavobacteriaceae</taxon>
        <taxon>Flavobacterium</taxon>
    </lineage>
</organism>
<evidence type="ECO:0000313" key="2">
    <source>
        <dbReference type="EMBL" id="MBP4139707.1"/>
    </source>
</evidence>
<proteinExistence type="predicted"/>
<keyword evidence="1" id="KW-0472">Membrane</keyword>
<name>A0A941B033_9FLAO</name>
<accession>A0A941B033</accession>
<sequence length="244" mass="27929">MKNVGIRCVKNLKLYLLLCVLLFIVGTIFVACSSTSDERFKETSIDSNLRKDFLEGKNFDEVKNNFYELETKNKYALWNDKINQLLTQKLPDEHVAILKQLKVELVNMADDKPNKIPELAIQLAKITPKQDFIRMFAELEDYKYEGRFHDDEKISNEIINTFRTVISNRTMEADRSSTKTSKKKKCNCSWTCDSTVGGYTTNCEETTSGCGFMWAFPCTGRVFDLTEPTPALPTFPKDSLGIKP</sequence>
<dbReference type="NCBIfam" id="NF033852">
    <property type="entry name" value="fulvocin_rel"/>
    <property type="match status" value="1"/>
</dbReference>
<feature type="transmembrane region" description="Helical" evidence="1">
    <location>
        <begin position="12"/>
        <end position="31"/>
    </location>
</feature>
<dbReference type="EMBL" id="JAGFBV010000032">
    <property type="protein sequence ID" value="MBP4139707.1"/>
    <property type="molecule type" value="Genomic_DNA"/>
</dbReference>
<dbReference type="PROSITE" id="PS51257">
    <property type="entry name" value="PROKAR_LIPOPROTEIN"/>
    <property type="match status" value="1"/>
</dbReference>
<keyword evidence="1" id="KW-0812">Transmembrane</keyword>
<keyword evidence="1" id="KW-1133">Transmembrane helix</keyword>